<protein>
    <submittedName>
        <fullName evidence="1">Uncharacterized protein</fullName>
    </submittedName>
</protein>
<dbReference type="EMBL" id="GISG01288062">
    <property type="protein sequence ID" value="MBA4680708.1"/>
    <property type="molecule type" value="Transcribed_RNA"/>
</dbReference>
<name>A0A7C9FID2_OPUST</name>
<accession>A0A7C9FID2</accession>
<reference evidence="1" key="1">
    <citation type="journal article" date="2013" name="J. Plant Res.">
        <title>Effect of fungi and light on seed germination of three Opuntia species from semiarid lands of central Mexico.</title>
        <authorList>
            <person name="Delgado-Sanchez P."/>
            <person name="Jimenez-Bremont J.F."/>
            <person name="Guerrero-Gonzalez Mde L."/>
            <person name="Flores J."/>
        </authorList>
    </citation>
    <scope>NUCLEOTIDE SEQUENCE</scope>
    <source>
        <tissue evidence="1">Cladode</tissue>
    </source>
</reference>
<reference evidence="1" key="2">
    <citation type="submission" date="2020-07" db="EMBL/GenBank/DDBJ databases">
        <authorList>
            <person name="Vera ALvarez R."/>
            <person name="Arias-Moreno D.M."/>
            <person name="Jimenez-Jacinto V."/>
            <person name="Jimenez-Bremont J.F."/>
            <person name="Swaminathan K."/>
            <person name="Moose S.P."/>
            <person name="Guerrero-Gonzalez M.L."/>
            <person name="Marino-Ramirez L."/>
            <person name="Landsman D."/>
            <person name="Rodriguez-Kessler M."/>
            <person name="Delgado-Sanchez P."/>
        </authorList>
    </citation>
    <scope>NUCLEOTIDE SEQUENCE</scope>
    <source>
        <tissue evidence="1">Cladode</tissue>
    </source>
</reference>
<evidence type="ECO:0000313" key="1">
    <source>
        <dbReference type="EMBL" id="MBA4680708.1"/>
    </source>
</evidence>
<proteinExistence type="predicted"/>
<organism evidence="1">
    <name type="scientific">Opuntia streptacantha</name>
    <name type="common">Prickly pear cactus</name>
    <name type="synonym">Opuntia cardona</name>
    <dbReference type="NCBI Taxonomy" id="393608"/>
    <lineage>
        <taxon>Eukaryota</taxon>
        <taxon>Viridiplantae</taxon>
        <taxon>Streptophyta</taxon>
        <taxon>Embryophyta</taxon>
        <taxon>Tracheophyta</taxon>
        <taxon>Spermatophyta</taxon>
        <taxon>Magnoliopsida</taxon>
        <taxon>eudicotyledons</taxon>
        <taxon>Gunneridae</taxon>
        <taxon>Pentapetalae</taxon>
        <taxon>Caryophyllales</taxon>
        <taxon>Cactineae</taxon>
        <taxon>Cactaceae</taxon>
        <taxon>Opuntioideae</taxon>
        <taxon>Opuntia</taxon>
    </lineage>
</organism>
<dbReference type="AlphaFoldDB" id="A0A7C9FID2"/>
<sequence>MHAGLVFRNLMTKDIHRYIDSLYSSDITKSGSSDIVDSRFSAPSYEVKYVDLCHFSFLHLCTPAPKKPGAPAGEWPNVPVLWKAFIKVGRIAVFKLMYFKVLVHKKD</sequence>